<organism evidence="1 2">
    <name type="scientific">Hypsizygus marmoreus</name>
    <name type="common">White beech mushroom</name>
    <name type="synonym">Agaricus marmoreus</name>
    <dbReference type="NCBI Taxonomy" id="39966"/>
    <lineage>
        <taxon>Eukaryota</taxon>
        <taxon>Fungi</taxon>
        <taxon>Dikarya</taxon>
        <taxon>Basidiomycota</taxon>
        <taxon>Agaricomycotina</taxon>
        <taxon>Agaricomycetes</taxon>
        <taxon>Agaricomycetidae</taxon>
        <taxon>Agaricales</taxon>
        <taxon>Tricholomatineae</taxon>
        <taxon>Lyophyllaceae</taxon>
        <taxon>Hypsizygus</taxon>
    </lineage>
</organism>
<dbReference type="EMBL" id="LUEZ02000009">
    <property type="protein sequence ID" value="RDB29860.1"/>
    <property type="molecule type" value="Genomic_DNA"/>
</dbReference>
<accession>A0A369K8S6</accession>
<keyword evidence="2" id="KW-1185">Reference proteome</keyword>
<gene>
    <name evidence="1" type="ORF">Hypma_013971</name>
</gene>
<proteinExistence type="predicted"/>
<name>A0A369K8S6_HYPMA</name>
<dbReference type="AlphaFoldDB" id="A0A369K8S6"/>
<dbReference type="InParanoid" id="A0A369K8S6"/>
<evidence type="ECO:0000313" key="2">
    <source>
        <dbReference type="Proteomes" id="UP000076154"/>
    </source>
</evidence>
<evidence type="ECO:0000313" key="1">
    <source>
        <dbReference type="EMBL" id="RDB29860.1"/>
    </source>
</evidence>
<comment type="caution">
    <text evidence="1">The sequence shown here is derived from an EMBL/GenBank/DDBJ whole genome shotgun (WGS) entry which is preliminary data.</text>
</comment>
<protein>
    <submittedName>
        <fullName evidence="1">Uncharacterized protein</fullName>
    </submittedName>
</protein>
<sequence length="67" mass="7684">MLTFGTIASISRPRSNVRFWPPRRAATHPFNLCLLFRPQQFVLDAERDTSITANRILTLKLLKISVS</sequence>
<reference evidence="1" key="1">
    <citation type="submission" date="2018-04" db="EMBL/GenBank/DDBJ databases">
        <title>Whole genome sequencing of Hypsizygus marmoreus.</title>
        <authorList>
            <person name="Choi I.-G."/>
            <person name="Min B."/>
            <person name="Kim J.-G."/>
            <person name="Kim S."/>
            <person name="Oh Y.-L."/>
            <person name="Kong W.-S."/>
            <person name="Park H."/>
            <person name="Jeong J."/>
            <person name="Song E.-S."/>
        </authorList>
    </citation>
    <scope>NUCLEOTIDE SEQUENCE [LARGE SCALE GENOMIC DNA]</scope>
    <source>
        <strain evidence="1">51987-8</strain>
    </source>
</reference>
<dbReference type="Proteomes" id="UP000076154">
    <property type="component" value="Unassembled WGS sequence"/>
</dbReference>